<evidence type="ECO:0000256" key="2">
    <source>
        <dbReference type="ARBA" id="ARBA00023002"/>
    </source>
</evidence>
<dbReference type="EMBL" id="QYUQ01000002">
    <property type="protein sequence ID" value="RJG00180.1"/>
    <property type="molecule type" value="Genomic_DNA"/>
</dbReference>
<protein>
    <submittedName>
        <fullName evidence="4">Alcohol dehydrogenase</fullName>
    </submittedName>
</protein>
<dbReference type="GO" id="GO:0070402">
    <property type="term" value="F:NADPH binding"/>
    <property type="evidence" value="ECO:0007669"/>
    <property type="project" value="TreeGrafter"/>
</dbReference>
<gene>
    <name evidence="4" type="ORF">D3878_00185</name>
</gene>
<dbReference type="Gene3D" id="3.90.180.10">
    <property type="entry name" value="Medium-chain alcohol dehydrogenases, catalytic domain"/>
    <property type="match status" value="1"/>
</dbReference>
<evidence type="ECO:0000259" key="3">
    <source>
        <dbReference type="SMART" id="SM00829"/>
    </source>
</evidence>
<dbReference type="Pfam" id="PF08240">
    <property type="entry name" value="ADH_N"/>
    <property type="match status" value="1"/>
</dbReference>
<keyword evidence="5" id="KW-1185">Reference proteome</keyword>
<sequence length="326" mass="34041">MKAIVIVQKAGQPSSLEYQTVADPVLQPTELLVSVKAAGINRIDLMRSTSHGTASAGEPQIAGLEVAGEVIAVGADVHGFVIGDRIMAMTRSGYAELAAVDYRVAMKLPTSFSYDEGAAIATVYPTAHDALVVNGRFAAGKSVLIHGVSSAVGLATVQIAKALGAGIVIGTARSTGKAAMLAGFGLEHFVDLDSGDLTSEIMRLTSGKGVDVVVDMVGSGVLAANLACMALGGYLVSVGRMGGTKDSIDLDLLALKRLSLIGVSFRMRSVEEKAALFARFREDIFPLFDAGLLRPHIERVYPLAQAEQAQADMASNCHFGKLILQP</sequence>
<dbReference type="InterPro" id="IPR013149">
    <property type="entry name" value="ADH-like_C"/>
</dbReference>
<evidence type="ECO:0000313" key="5">
    <source>
        <dbReference type="Proteomes" id="UP000266327"/>
    </source>
</evidence>
<dbReference type="Gene3D" id="3.40.50.720">
    <property type="entry name" value="NAD(P)-binding Rossmann-like Domain"/>
    <property type="match status" value="1"/>
</dbReference>
<dbReference type="InterPro" id="IPR036291">
    <property type="entry name" value="NAD(P)-bd_dom_sf"/>
</dbReference>
<dbReference type="SUPFAM" id="SSF50129">
    <property type="entry name" value="GroES-like"/>
    <property type="match status" value="1"/>
</dbReference>
<dbReference type="PANTHER" id="PTHR48106:SF18">
    <property type="entry name" value="QUINONE OXIDOREDUCTASE PIG3"/>
    <property type="match status" value="1"/>
</dbReference>
<dbReference type="PANTHER" id="PTHR48106">
    <property type="entry name" value="QUINONE OXIDOREDUCTASE PIG3-RELATED"/>
    <property type="match status" value="1"/>
</dbReference>
<dbReference type="OrthoDB" id="9780520at2"/>
<organism evidence="4 5">
    <name type="scientific">Noviherbaspirillum sedimenti</name>
    <dbReference type="NCBI Taxonomy" id="2320865"/>
    <lineage>
        <taxon>Bacteria</taxon>
        <taxon>Pseudomonadati</taxon>
        <taxon>Pseudomonadota</taxon>
        <taxon>Betaproteobacteria</taxon>
        <taxon>Burkholderiales</taxon>
        <taxon>Oxalobacteraceae</taxon>
        <taxon>Noviherbaspirillum</taxon>
    </lineage>
</organism>
<evidence type="ECO:0000313" key="4">
    <source>
        <dbReference type="EMBL" id="RJG00180.1"/>
    </source>
</evidence>
<dbReference type="InterPro" id="IPR020843">
    <property type="entry name" value="ER"/>
</dbReference>
<dbReference type="Proteomes" id="UP000266327">
    <property type="component" value="Unassembled WGS sequence"/>
</dbReference>
<feature type="domain" description="Enoyl reductase (ER)" evidence="3">
    <location>
        <begin position="11"/>
        <end position="324"/>
    </location>
</feature>
<keyword evidence="2" id="KW-0560">Oxidoreductase</keyword>
<comment type="caution">
    <text evidence="4">The sequence shown here is derived from an EMBL/GenBank/DDBJ whole genome shotgun (WGS) entry which is preliminary data.</text>
</comment>
<reference evidence="5" key="1">
    <citation type="submission" date="2018-09" db="EMBL/GenBank/DDBJ databases">
        <authorList>
            <person name="Zhu H."/>
        </authorList>
    </citation>
    <scope>NUCLEOTIDE SEQUENCE [LARGE SCALE GENOMIC DNA]</scope>
    <source>
        <strain evidence="5">K1S02-23</strain>
    </source>
</reference>
<dbReference type="SMART" id="SM00829">
    <property type="entry name" value="PKS_ER"/>
    <property type="match status" value="1"/>
</dbReference>
<evidence type="ECO:0000256" key="1">
    <source>
        <dbReference type="ARBA" id="ARBA00022857"/>
    </source>
</evidence>
<dbReference type="InterPro" id="IPR013154">
    <property type="entry name" value="ADH-like_N"/>
</dbReference>
<dbReference type="SUPFAM" id="SSF51735">
    <property type="entry name" value="NAD(P)-binding Rossmann-fold domains"/>
    <property type="match status" value="1"/>
</dbReference>
<accession>A0A3A3GGZ8</accession>
<proteinExistence type="predicted"/>
<dbReference type="Pfam" id="PF00107">
    <property type="entry name" value="ADH_zinc_N"/>
    <property type="match status" value="1"/>
</dbReference>
<keyword evidence="1" id="KW-0521">NADP</keyword>
<dbReference type="GO" id="GO:0016651">
    <property type="term" value="F:oxidoreductase activity, acting on NAD(P)H"/>
    <property type="evidence" value="ECO:0007669"/>
    <property type="project" value="TreeGrafter"/>
</dbReference>
<dbReference type="RefSeq" id="WP_119783635.1">
    <property type="nucleotide sequence ID" value="NZ_QYUQ01000002.1"/>
</dbReference>
<dbReference type="AlphaFoldDB" id="A0A3A3GGZ8"/>
<dbReference type="InterPro" id="IPR011032">
    <property type="entry name" value="GroES-like_sf"/>
</dbReference>
<name>A0A3A3GGZ8_9BURK</name>